<evidence type="ECO:0000313" key="3">
    <source>
        <dbReference type="Proteomes" id="UP000257706"/>
    </source>
</evidence>
<reference evidence="2 3" key="1">
    <citation type="journal article" date="2018" name="Nat. Biotechnol.">
        <title>A standardized bacterial taxonomy based on genome phylogeny substantially revises the tree of life.</title>
        <authorList>
            <person name="Parks D.H."/>
            <person name="Chuvochina M."/>
            <person name="Waite D.W."/>
            <person name="Rinke C."/>
            <person name="Skarshewski A."/>
            <person name="Chaumeil P.A."/>
            <person name="Hugenholtz P."/>
        </authorList>
    </citation>
    <scope>NUCLEOTIDE SEQUENCE [LARGE SCALE GENOMIC DNA]</scope>
    <source>
        <strain evidence="2">UBA8739</strain>
    </source>
</reference>
<organism evidence="2 3">
    <name type="scientific">Tistrella mobilis</name>
    <dbReference type="NCBI Taxonomy" id="171437"/>
    <lineage>
        <taxon>Bacteria</taxon>
        <taxon>Pseudomonadati</taxon>
        <taxon>Pseudomonadota</taxon>
        <taxon>Alphaproteobacteria</taxon>
        <taxon>Geminicoccales</taxon>
        <taxon>Geminicoccaceae</taxon>
        <taxon>Tistrella</taxon>
    </lineage>
</organism>
<keyword evidence="1" id="KW-1133">Transmembrane helix</keyword>
<gene>
    <name evidence="2" type="ORF">DCK97_11310</name>
</gene>
<comment type="caution">
    <text evidence="2">The sequence shown here is derived from an EMBL/GenBank/DDBJ whole genome shotgun (WGS) entry which is preliminary data.</text>
</comment>
<evidence type="ECO:0008006" key="4">
    <source>
        <dbReference type="Google" id="ProtNLM"/>
    </source>
</evidence>
<sequence length="88" mass="9580">MNTIDLDRPPSGHRLDVKISPDEAAGERQVRLFKDVTLFLMAAGFVILIIVFCFLTVTSVAASVDEKKWAMSVLSAAAAGLIGYLIRK</sequence>
<feature type="transmembrane region" description="Helical" evidence="1">
    <location>
        <begin position="38"/>
        <end position="57"/>
    </location>
</feature>
<dbReference type="AlphaFoldDB" id="A0A3B9ILA0"/>
<accession>A0A3B9ILA0</accession>
<name>A0A3B9ILA0_9PROT</name>
<evidence type="ECO:0000256" key="1">
    <source>
        <dbReference type="SAM" id="Phobius"/>
    </source>
</evidence>
<feature type="transmembrane region" description="Helical" evidence="1">
    <location>
        <begin position="69"/>
        <end position="86"/>
    </location>
</feature>
<proteinExistence type="predicted"/>
<dbReference type="EMBL" id="DMAI01000172">
    <property type="protein sequence ID" value="HAE47999.1"/>
    <property type="molecule type" value="Genomic_DNA"/>
</dbReference>
<evidence type="ECO:0000313" key="2">
    <source>
        <dbReference type="EMBL" id="HAE47999.1"/>
    </source>
</evidence>
<dbReference type="RefSeq" id="WP_014743525.1">
    <property type="nucleotide sequence ID" value="NZ_CP121027.1"/>
</dbReference>
<dbReference type="Proteomes" id="UP000257706">
    <property type="component" value="Unassembled WGS sequence"/>
</dbReference>
<keyword evidence="1" id="KW-0472">Membrane</keyword>
<protein>
    <recommendedName>
        <fullName evidence="4">Transmembrane protein</fullName>
    </recommendedName>
</protein>
<dbReference type="OMA" id="EKKWAMS"/>
<keyword evidence="1" id="KW-0812">Transmembrane</keyword>